<evidence type="ECO:0000256" key="1">
    <source>
        <dbReference type="SAM" id="SignalP"/>
    </source>
</evidence>
<protein>
    <recommendedName>
        <fullName evidence="4">Lipoprotein</fullName>
    </recommendedName>
</protein>
<evidence type="ECO:0008006" key="4">
    <source>
        <dbReference type="Google" id="ProtNLM"/>
    </source>
</evidence>
<organism evidence="2 3">
    <name type="scientific">Zhongshania borealis</name>
    <dbReference type="NCBI Taxonomy" id="889488"/>
    <lineage>
        <taxon>Bacteria</taxon>
        <taxon>Pseudomonadati</taxon>
        <taxon>Pseudomonadota</taxon>
        <taxon>Gammaproteobacteria</taxon>
        <taxon>Cellvibrionales</taxon>
        <taxon>Spongiibacteraceae</taxon>
        <taxon>Zhongshania</taxon>
    </lineage>
</organism>
<dbReference type="PROSITE" id="PS51257">
    <property type="entry name" value="PROKAR_LIPOPROTEIN"/>
    <property type="match status" value="1"/>
</dbReference>
<reference evidence="3" key="1">
    <citation type="journal article" date="2019" name="Int. J. Syst. Evol. Microbiol.">
        <title>The Global Catalogue of Microorganisms (GCM) 10K type strain sequencing project: providing services to taxonomists for standard genome sequencing and annotation.</title>
        <authorList>
            <consortium name="The Broad Institute Genomics Platform"/>
            <consortium name="The Broad Institute Genome Sequencing Center for Infectious Disease"/>
            <person name="Wu L."/>
            <person name="Ma J."/>
        </authorList>
    </citation>
    <scope>NUCLEOTIDE SEQUENCE [LARGE SCALE GENOMIC DNA]</scope>
    <source>
        <strain evidence="3">JCM 17304</strain>
    </source>
</reference>
<proteinExistence type="predicted"/>
<comment type="caution">
    <text evidence="2">The sequence shown here is derived from an EMBL/GenBank/DDBJ whole genome shotgun (WGS) entry which is preliminary data.</text>
</comment>
<name>A0ABP7WAC3_9GAMM</name>
<evidence type="ECO:0000313" key="2">
    <source>
        <dbReference type="EMBL" id="GAA4084518.1"/>
    </source>
</evidence>
<dbReference type="EMBL" id="BAABDM010000001">
    <property type="protein sequence ID" value="GAA4084518.1"/>
    <property type="molecule type" value="Genomic_DNA"/>
</dbReference>
<evidence type="ECO:0000313" key="3">
    <source>
        <dbReference type="Proteomes" id="UP001500392"/>
    </source>
</evidence>
<feature type="signal peptide" evidence="1">
    <location>
        <begin position="1"/>
        <end position="24"/>
    </location>
</feature>
<feature type="chain" id="PRO_5045471233" description="Lipoprotein" evidence="1">
    <location>
        <begin position="25"/>
        <end position="545"/>
    </location>
</feature>
<accession>A0ABP7WAC3</accession>
<keyword evidence="1" id="KW-0732">Signal</keyword>
<keyword evidence="3" id="KW-1185">Reference proteome</keyword>
<sequence length="545" mass="60789">MFKQFSGIVWGCLLVLGLSACAQHAEQRRFNADGQPSPLFSGKYRSGIFQEGEVSFGDAAQTTFTGSFDRAGFPQHGELRQSYRDRSGEWLQLVLSGDFSLNPTTRRFGFSGGFAILDTEARVLASAERSHWQSDYIEVHPFQAPAQLMMQGENSYTQYRRDISPAVSPSPFVKIYRPLAGPFTVDLNYQGGMPRGIVKISAATSDGSQYVVERQYYNYQIESEPVHYFYYEPGSYSDVDLLSGCDSMPNLTAPQQMLSVYAYDCEKALFYALSDNFPASVLAISVGDIDNGGAFHRFTLYHHGEVSHISISVDALYDGQWVRHGDVRQMHYGSLKSFARYQLGTPIGIGIAVDDRGGRYTRFDNPANESEQLPSAELFDRINARHEWQVSRLNSHFSALLSARIVSAEDFATLKATLLADLTDNKAIAQDGQVPGLTELWQSWQRQSRARVVSWKLHGIDTRTKTLAAMHLQLKADIDKWAAQSQSLLTDEAARRCELGGQSFTSETWQCDRQPDVRLAALCAKYLGESTCATMAAQYTSETAH</sequence>
<dbReference type="RefSeq" id="WP_344932089.1">
    <property type="nucleotide sequence ID" value="NZ_BAABDM010000001.1"/>
</dbReference>
<gene>
    <name evidence="2" type="ORF">GCM10022414_04060</name>
</gene>
<dbReference type="Proteomes" id="UP001500392">
    <property type="component" value="Unassembled WGS sequence"/>
</dbReference>